<dbReference type="EMBL" id="LAZR01012178">
    <property type="protein sequence ID" value="KKM28166.1"/>
    <property type="molecule type" value="Genomic_DNA"/>
</dbReference>
<dbReference type="AlphaFoldDB" id="A0A0F9IKM5"/>
<accession>A0A0F9IKM5</accession>
<sequence>MSIEPISGKELGLLRNYLSATMASLDRCGTQVNVGTLRSLLARLDAVEARNKSMVDEICSFTTFLAEQPEDCLGRNHDTGHPYRDEAIGWLDSAAVGITQ</sequence>
<evidence type="ECO:0000313" key="1">
    <source>
        <dbReference type="EMBL" id="KKM28166.1"/>
    </source>
</evidence>
<protein>
    <submittedName>
        <fullName evidence="1">Uncharacterized protein</fullName>
    </submittedName>
</protein>
<comment type="caution">
    <text evidence="1">The sequence shown here is derived from an EMBL/GenBank/DDBJ whole genome shotgun (WGS) entry which is preliminary data.</text>
</comment>
<gene>
    <name evidence="1" type="ORF">LCGC14_1567400</name>
</gene>
<name>A0A0F9IKM5_9ZZZZ</name>
<reference evidence="1" key="1">
    <citation type="journal article" date="2015" name="Nature">
        <title>Complex archaea that bridge the gap between prokaryotes and eukaryotes.</title>
        <authorList>
            <person name="Spang A."/>
            <person name="Saw J.H."/>
            <person name="Jorgensen S.L."/>
            <person name="Zaremba-Niedzwiedzka K."/>
            <person name="Martijn J."/>
            <person name="Lind A.E."/>
            <person name="van Eijk R."/>
            <person name="Schleper C."/>
            <person name="Guy L."/>
            <person name="Ettema T.J."/>
        </authorList>
    </citation>
    <scope>NUCLEOTIDE SEQUENCE</scope>
</reference>
<proteinExistence type="predicted"/>
<organism evidence="1">
    <name type="scientific">marine sediment metagenome</name>
    <dbReference type="NCBI Taxonomy" id="412755"/>
    <lineage>
        <taxon>unclassified sequences</taxon>
        <taxon>metagenomes</taxon>
        <taxon>ecological metagenomes</taxon>
    </lineage>
</organism>